<evidence type="ECO:0000256" key="4">
    <source>
        <dbReference type="ARBA" id="ARBA00022490"/>
    </source>
</evidence>
<dbReference type="InterPro" id="IPR018203">
    <property type="entry name" value="GDP_dissociation_inhibitor"/>
</dbReference>
<dbReference type="GO" id="GO:0005634">
    <property type="term" value="C:nucleus"/>
    <property type="evidence" value="ECO:0007669"/>
    <property type="project" value="TreeGrafter"/>
</dbReference>
<dbReference type="Gene3D" id="1.10.405.10">
    <property type="entry name" value="Guanine Nucleotide Dissociation Inhibitor, domain 1"/>
    <property type="match status" value="1"/>
</dbReference>
<evidence type="ECO:0000256" key="2">
    <source>
        <dbReference type="ARBA" id="ARBA00005593"/>
    </source>
</evidence>
<dbReference type="AlphaFoldDB" id="A0A8K1D525"/>
<dbReference type="Pfam" id="PF00996">
    <property type="entry name" value="GDI"/>
    <property type="match status" value="1"/>
</dbReference>
<protein>
    <submittedName>
        <fullName evidence="6">Uncharacterized protein</fullName>
    </submittedName>
</protein>
<dbReference type="GO" id="GO:0005096">
    <property type="term" value="F:GTPase activator activity"/>
    <property type="evidence" value="ECO:0007669"/>
    <property type="project" value="UniProtKB-KW"/>
</dbReference>
<evidence type="ECO:0000256" key="1">
    <source>
        <dbReference type="ARBA" id="ARBA00004496"/>
    </source>
</evidence>
<dbReference type="GO" id="GO:0005829">
    <property type="term" value="C:cytosol"/>
    <property type="evidence" value="ECO:0007669"/>
    <property type="project" value="TreeGrafter"/>
</dbReference>
<comment type="similarity">
    <text evidence="2">Belongs to the Rab GDI family.</text>
</comment>
<dbReference type="EMBL" id="SWJQ01003094">
    <property type="protein sequence ID" value="TRZ05985.1"/>
    <property type="molecule type" value="Genomic_DNA"/>
</dbReference>
<dbReference type="SUPFAM" id="SSF51905">
    <property type="entry name" value="FAD/NAD(P)-binding domain"/>
    <property type="match status" value="1"/>
</dbReference>
<proteinExistence type="inferred from homology"/>
<comment type="subcellular location">
    <subcellularLocation>
        <location evidence="1">Cytoplasm</location>
    </subcellularLocation>
</comment>
<evidence type="ECO:0000313" key="7">
    <source>
        <dbReference type="Proteomes" id="UP000796761"/>
    </source>
</evidence>
<organism evidence="6 7">
    <name type="scientific">Zosterops borbonicus</name>
    <dbReference type="NCBI Taxonomy" id="364589"/>
    <lineage>
        <taxon>Eukaryota</taxon>
        <taxon>Metazoa</taxon>
        <taxon>Chordata</taxon>
        <taxon>Craniata</taxon>
        <taxon>Vertebrata</taxon>
        <taxon>Euteleostomi</taxon>
        <taxon>Archelosauria</taxon>
        <taxon>Archosauria</taxon>
        <taxon>Dinosauria</taxon>
        <taxon>Saurischia</taxon>
        <taxon>Theropoda</taxon>
        <taxon>Coelurosauria</taxon>
        <taxon>Aves</taxon>
        <taxon>Neognathae</taxon>
        <taxon>Neoaves</taxon>
        <taxon>Telluraves</taxon>
        <taxon>Australaves</taxon>
        <taxon>Passeriformes</taxon>
        <taxon>Sylvioidea</taxon>
        <taxon>Zosteropidae</taxon>
        <taxon>Zosterops</taxon>
    </lineage>
</organism>
<keyword evidence="4" id="KW-0963">Cytoplasm</keyword>
<evidence type="ECO:0000313" key="5">
    <source>
        <dbReference type="EMBL" id="TRZ04698.1"/>
    </source>
</evidence>
<evidence type="ECO:0000256" key="3">
    <source>
        <dbReference type="ARBA" id="ARBA00022468"/>
    </source>
</evidence>
<dbReference type="GO" id="GO:0005092">
    <property type="term" value="F:GDP-dissociation inhibitor activity"/>
    <property type="evidence" value="ECO:0007669"/>
    <property type="project" value="InterPro"/>
</dbReference>
<dbReference type="OrthoDB" id="1923006at2759"/>
<dbReference type="GO" id="GO:0016192">
    <property type="term" value="P:vesicle-mediated transport"/>
    <property type="evidence" value="ECO:0007669"/>
    <property type="project" value="TreeGrafter"/>
</dbReference>
<dbReference type="InterPro" id="IPR001738">
    <property type="entry name" value="Rab_escort"/>
</dbReference>
<dbReference type="PANTHER" id="PTHR11787">
    <property type="entry name" value="RAB GDP-DISSOCIATION INHIBITOR"/>
    <property type="match status" value="1"/>
</dbReference>
<dbReference type="Proteomes" id="UP000796761">
    <property type="component" value="Unassembled WGS sequence"/>
</dbReference>
<reference evidence="6" key="1">
    <citation type="submission" date="2019-04" db="EMBL/GenBank/DDBJ databases">
        <title>Genome assembly of Zosterops borbonicus 15179.</title>
        <authorList>
            <person name="Leroy T."/>
            <person name="Anselmetti Y."/>
            <person name="Tilak M.-K."/>
            <person name="Nabholz B."/>
        </authorList>
    </citation>
    <scope>NUCLEOTIDE SEQUENCE</scope>
    <source>
        <strain evidence="6">HGM_15179</strain>
        <tissue evidence="6">Muscle</tissue>
    </source>
</reference>
<name>A0A8K1D525_9PASS</name>
<dbReference type="InterPro" id="IPR036188">
    <property type="entry name" value="FAD/NAD-bd_sf"/>
</dbReference>
<gene>
    <name evidence="6" type="ORF">HGM15179_021124</name>
    <name evidence="5" type="ORF">HGM15179_022408</name>
</gene>
<dbReference type="GO" id="GO:0006886">
    <property type="term" value="P:intracellular protein transport"/>
    <property type="evidence" value="ECO:0007669"/>
    <property type="project" value="InterPro"/>
</dbReference>
<keyword evidence="3" id="KW-0343">GTPase activation</keyword>
<accession>A0A8K1D525</accession>
<comment type="caution">
    <text evidence="6">The sequence shown here is derived from an EMBL/GenBank/DDBJ whole genome shotgun (WGS) entry which is preliminary data.</text>
</comment>
<dbReference type="PRINTS" id="PR00891">
    <property type="entry name" value="RABGDIREP"/>
</dbReference>
<dbReference type="FunFam" id="1.10.405.10:FF:000003">
    <property type="entry name" value="Rab proteins geranylgeranyltransferase component A"/>
    <property type="match status" value="1"/>
</dbReference>
<feature type="non-terminal residue" evidence="6">
    <location>
        <position position="1"/>
    </location>
</feature>
<keyword evidence="7" id="KW-1185">Reference proteome</keyword>
<dbReference type="GO" id="GO:0005968">
    <property type="term" value="C:Rab-protein geranylgeranyltransferase complex"/>
    <property type="evidence" value="ECO:0007669"/>
    <property type="project" value="InterPro"/>
</dbReference>
<dbReference type="GO" id="GO:0007264">
    <property type="term" value="P:small GTPase-mediated signal transduction"/>
    <property type="evidence" value="ECO:0007669"/>
    <property type="project" value="InterPro"/>
</dbReference>
<sequence length="157" mass="18202">ILDNDQRLESEVATSPTPLVKLEVHQLSLLQRGMYGFQNITFVYLKVHVFNSRQLTMVEKRMLMKFLTFCLDYEQHSEEYQDHENSTFSQFLQTQKLTPSLQHFILHSIAMVSETESSTLQGLQATRKFLQCLGHYGNTPFLFPLYGQGEIPQCFCG</sequence>
<dbReference type="PRINTS" id="PR00893">
    <property type="entry name" value="RABESCORT"/>
</dbReference>
<dbReference type="EMBL" id="SWJQ01016555">
    <property type="protein sequence ID" value="TRZ04698.1"/>
    <property type="molecule type" value="Genomic_DNA"/>
</dbReference>
<dbReference type="PANTHER" id="PTHR11787:SF4">
    <property type="entry name" value="CHM, RAB ESCORT PROTEIN 1"/>
    <property type="match status" value="1"/>
</dbReference>
<evidence type="ECO:0000313" key="6">
    <source>
        <dbReference type="EMBL" id="TRZ05985.1"/>
    </source>
</evidence>